<dbReference type="PROSITE" id="PS50164">
    <property type="entry name" value="GIY_YIG"/>
    <property type="match status" value="1"/>
</dbReference>
<dbReference type="InterPro" id="IPR035901">
    <property type="entry name" value="GIY-YIG_endonuc_sf"/>
</dbReference>
<proteinExistence type="inferred from homology"/>
<dbReference type="Gene3D" id="3.40.1440.10">
    <property type="entry name" value="GIY-YIG endonuclease"/>
    <property type="match status" value="1"/>
</dbReference>
<dbReference type="PANTHER" id="PTHR34477">
    <property type="entry name" value="UPF0213 PROTEIN YHBQ"/>
    <property type="match status" value="1"/>
</dbReference>
<gene>
    <name evidence="3" type="ORF">GCM10019071_17920</name>
</gene>
<evidence type="ECO:0000256" key="1">
    <source>
        <dbReference type="ARBA" id="ARBA00007435"/>
    </source>
</evidence>
<keyword evidence="4" id="KW-1185">Reference proteome</keyword>
<dbReference type="InterPro" id="IPR000305">
    <property type="entry name" value="GIY-YIG_endonuc"/>
</dbReference>
<dbReference type="PANTHER" id="PTHR34477:SF1">
    <property type="entry name" value="UPF0213 PROTEIN YHBQ"/>
    <property type="match status" value="1"/>
</dbReference>
<comment type="caution">
    <text evidence="3">The sequence shown here is derived from an EMBL/GenBank/DDBJ whole genome shotgun (WGS) entry which is preliminary data.</text>
</comment>
<evidence type="ECO:0000259" key="2">
    <source>
        <dbReference type="PROSITE" id="PS50164"/>
    </source>
</evidence>
<comment type="similarity">
    <text evidence="1">Belongs to the UPF0213 family.</text>
</comment>
<dbReference type="CDD" id="cd10456">
    <property type="entry name" value="GIY-YIG_UPF0213"/>
    <property type="match status" value="1"/>
</dbReference>
<sequence length="100" mass="11421">MLHCADRSFYTGHTDNLETRIAQHEAGAIPGHTQNRRPIKLVWSQEFGTRMEALEAERQIKGWSRAKKLALIREDWTLISTLARSNQEKESPSTSSGRTE</sequence>
<feature type="domain" description="GIY-YIG" evidence="2">
    <location>
        <begin position="1"/>
        <end position="70"/>
    </location>
</feature>
<evidence type="ECO:0000313" key="4">
    <source>
        <dbReference type="Proteomes" id="UP000628109"/>
    </source>
</evidence>
<name>A0ABQ1EVL1_SPHSA</name>
<protein>
    <recommendedName>
        <fullName evidence="2">GIY-YIG domain-containing protein</fullName>
    </recommendedName>
</protein>
<dbReference type="Proteomes" id="UP000628109">
    <property type="component" value="Unassembled WGS sequence"/>
</dbReference>
<dbReference type="InterPro" id="IPR050190">
    <property type="entry name" value="UPF0213_domain"/>
</dbReference>
<dbReference type="SUPFAM" id="SSF82771">
    <property type="entry name" value="GIY-YIG endonuclease"/>
    <property type="match status" value="1"/>
</dbReference>
<organism evidence="3 4">
    <name type="scientific">Sphingobium fuliginis (strain ATCC 27551)</name>
    <dbReference type="NCBI Taxonomy" id="336203"/>
    <lineage>
        <taxon>Bacteria</taxon>
        <taxon>Pseudomonadati</taxon>
        <taxon>Pseudomonadota</taxon>
        <taxon>Alphaproteobacteria</taxon>
        <taxon>Sphingomonadales</taxon>
        <taxon>Sphingomonadaceae</taxon>
        <taxon>Sphingobium</taxon>
    </lineage>
</organism>
<evidence type="ECO:0000313" key="3">
    <source>
        <dbReference type="EMBL" id="GFZ88683.1"/>
    </source>
</evidence>
<reference evidence="4" key="1">
    <citation type="journal article" date="2019" name="Int. J. Syst. Evol. Microbiol.">
        <title>The Global Catalogue of Microorganisms (GCM) 10K type strain sequencing project: providing services to taxonomists for standard genome sequencing and annotation.</title>
        <authorList>
            <consortium name="The Broad Institute Genomics Platform"/>
            <consortium name="The Broad Institute Genome Sequencing Center for Infectious Disease"/>
            <person name="Wu L."/>
            <person name="Ma J."/>
        </authorList>
    </citation>
    <scope>NUCLEOTIDE SEQUENCE [LARGE SCALE GENOMIC DNA]</scope>
    <source>
        <strain evidence="4">CCM 7327</strain>
    </source>
</reference>
<dbReference type="Pfam" id="PF01541">
    <property type="entry name" value="GIY-YIG"/>
    <property type="match status" value="1"/>
</dbReference>
<accession>A0ABQ1EVL1</accession>
<dbReference type="EMBL" id="BMDU01000003">
    <property type="protein sequence ID" value="GFZ88683.1"/>
    <property type="molecule type" value="Genomic_DNA"/>
</dbReference>